<feature type="non-terminal residue" evidence="2">
    <location>
        <position position="126"/>
    </location>
</feature>
<evidence type="ECO:0000313" key="2">
    <source>
        <dbReference type="EMBL" id="CAA9329951.1"/>
    </source>
</evidence>
<feature type="region of interest" description="Disordered" evidence="1">
    <location>
        <begin position="1"/>
        <end position="126"/>
    </location>
</feature>
<evidence type="ECO:0000256" key="1">
    <source>
        <dbReference type="SAM" id="MobiDB-lite"/>
    </source>
</evidence>
<proteinExistence type="predicted"/>
<feature type="compositionally biased region" description="Basic residues" evidence="1">
    <location>
        <begin position="96"/>
        <end position="105"/>
    </location>
</feature>
<accession>A0A6J4LF25</accession>
<name>A0A6J4LF25_9SPHI</name>
<organism evidence="2">
    <name type="scientific">uncultured Cytophagales bacterium</name>
    <dbReference type="NCBI Taxonomy" id="158755"/>
    <lineage>
        <taxon>Bacteria</taxon>
        <taxon>Pseudomonadati</taxon>
        <taxon>Bacteroidota</taxon>
        <taxon>Sphingobacteriia</taxon>
        <taxon>Sphingobacteriales</taxon>
        <taxon>environmental samples</taxon>
    </lineage>
</organism>
<reference evidence="2" key="1">
    <citation type="submission" date="2020-02" db="EMBL/GenBank/DDBJ databases">
        <authorList>
            <person name="Meier V. D."/>
        </authorList>
    </citation>
    <scope>NUCLEOTIDE SEQUENCE</scope>
    <source>
        <strain evidence="2">AVDCRST_MAG56</strain>
    </source>
</reference>
<protein>
    <submittedName>
        <fullName evidence="2">Uncharacterized protein</fullName>
    </submittedName>
</protein>
<dbReference type="EMBL" id="CADCTQ010000616">
    <property type="protein sequence ID" value="CAA9329951.1"/>
    <property type="molecule type" value="Genomic_DNA"/>
</dbReference>
<dbReference type="AlphaFoldDB" id="A0A6J4LF25"/>
<feature type="compositionally biased region" description="Low complexity" evidence="1">
    <location>
        <begin position="73"/>
        <end position="82"/>
    </location>
</feature>
<sequence>QGPAGGEGVRGRRRGGAGGRRKDAGRLSQHHPQRGGSHGAGPRHPATGDQAHRRHLRGQHCRQRHGHCRRRPAAPVRAVLLPQTQRDRPGPDPRLHGRPHARRQHCRGEHRGPGNGFPRDPARRRI</sequence>
<feature type="compositionally biased region" description="Basic residues" evidence="1">
    <location>
        <begin position="52"/>
        <end position="72"/>
    </location>
</feature>
<feature type="compositionally biased region" description="Basic and acidic residues" evidence="1">
    <location>
        <begin position="85"/>
        <end position="95"/>
    </location>
</feature>
<gene>
    <name evidence="2" type="ORF">AVDCRST_MAG56-7369</name>
</gene>
<feature type="non-terminal residue" evidence="2">
    <location>
        <position position="1"/>
    </location>
</feature>